<sequence length="140" mass="14936">MSLVVNYAVVAIGGACGAMLRYAISLSALGGWSLRFPFPTFVINVSGSFCFGFIVALLTDRIGIPAWLRLALTTGFLGAFTTFSTFEYETVTIWREHGALWSVGYLTASILCGALGLLLGETAAHGLALGWTTLRGQAHR</sequence>
<keyword evidence="8 11" id="KW-0407">Ion channel</keyword>
<dbReference type="RefSeq" id="WP_211429054.1">
    <property type="nucleotide sequence ID" value="NZ_CP072648.1"/>
</dbReference>
<keyword evidence="3" id="KW-0997">Cell inner membrane</keyword>
<evidence type="ECO:0000256" key="9">
    <source>
        <dbReference type="ARBA" id="ARBA00035120"/>
    </source>
</evidence>
<keyword evidence="13" id="KW-1185">Reference proteome</keyword>
<feature type="binding site" evidence="11">
    <location>
        <position position="78"/>
    </location>
    <ligand>
        <name>Na(+)</name>
        <dbReference type="ChEBI" id="CHEBI:29101"/>
        <note>structural</note>
    </ligand>
</feature>
<feature type="transmembrane region" description="Helical" evidence="11">
    <location>
        <begin position="36"/>
        <end position="59"/>
    </location>
</feature>
<keyword evidence="6 11" id="KW-0406">Ion transport</keyword>
<evidence type="ECO:0000256" key="7">
    <source>
        <dbReference type="ARBA" id="ARBA00023136"/>
    </source>
</evidence>
<feature type="transmembrane region" description="Helical" evidence="11">
    <location>
        <begin position="7"/>
        <end position="24"/>
    </location>
</feature>
<comment type="function">
    <text evidence="11">Fluoride-specific ion channel. Important for reducing fluoride concentration in the cell, thus reducing its toxicity.</text>
</comment>
<evidence type="ECO:0000256" key="1">
    <source>
        <dbReference type="ARBA" id="ARBA00004651"/>
    </source>
</evidence>
<dbReference type="Pfam" id="PF02537">
    <property type="entry name" value="CRCB"/>
    <property type="match status" value="1"/>
</dbReference>
<evidence type="ECO:0000313" key="12">
    <source>
        <dbReference type="EMBL" id="QUW03163.1"/>
    </source>
</evidence>
<feature type="binding site" evidence="11">
    <location>
        <position position="81"/>
    </location>
    <ligand>
        <name>Na(+)</name>
        <dbReference type="ChEBI" id="CHEBI:29101"/>
        <note>structural</note>
    </ligand>
</feature>
<organism evidence="12 13">
    <name type="scientific">Chloracidobacterium validum</name>
    <dbReference type="NCBI Taxonomy" id="2821543"/>
    <lineage>
        <taxon>Bacteria</taxon>
        <taxon>Pseudomonadati</taxon>
        <taxon>Acidobacteriota</taxon>
        <taxon>Terriglobia</taxon>
        <taxon>Terriglobales</taxon>
        <taxon>Acidobacteriaceae</taxon>
        <taxon>Chloracidobacterium</taxon>
    </lineage>
</organism>
<feature type="transmembrane region" description="Helical" evidence="11">
    <location>
        <begin position="98"/>
        <end position="119"/>
    </location>
</feature>
<proteinExistence type="inferred from homology"/>
<evidence type="ECO:0000313" key="13">
    <source>
        <dbReference type="Proteomes" id="UP000676506"/>
    </source>
</evidence>
<comment type="activity regulation">
    <text evidence="11">Na(+) is not transported, but it plays an essential structural role and its presence is essential for fluoride channel function.</text>
</comment>
<reference evidence="12 13" key="1">
    <citation type="submission" date="2021-03" db="EMBL/GenBank/DDBJ databases">
        <title>Genomic and phenotypic characterization of Chloracidobacterium isolates provides evidence for multiple species.</title>
        <authorList>
            <person name="Saini M.K."/>
            <person name="Costas A.M.G."/>
            <person name="Tank M."/>
            <person name="Bryant D.A."/>
        </authorList>
    </citation>
    <scope>NUCLEOTIDE SEQUENCE [LARGE SCALE GENOMIC DNA]</scope>
    <source>
        <strain evidence="12 13">BV2-C</strain>
    </source>
</reference>
<evidence type="ECO:0000256" key="5">
    <source>
        <dbReference type="ARBA" id="ARBA00022989"/>
    </source>
</evidence>
<dbReference type="PANTHER" id="PTHR28259">
    <property type="entry name" value="FLUORIDE EXPORT PROTEIN 1-RELATED"/>
    <property type="match status" value="1"/>
</dbReference>
<evidence type="ECO:0000256" key="11">
    <source>
        <dbReference type="HAMAP-Rule" id="MF_00454"/>
    </source>
</evidence>
<dbReference type="Proteomes" id="UP000676506">
    <property type="component" value="Chromosome 1"/>
</dbReference>
<dbReference type="InterPro" id="IPR003691">
    <property type="entry name" value="FluC"/>
</dbReference>
<keyword evidence="2 11" id="KW-1003">Cell membrane</keyword>
<name>A0ABX8BBZ8_9BACT</name>
<dbReference type="HAMAP" id="MF_00454">
    <property type="entry name" value="FluC"/>
    <property type="match status" value="1"/>
</dbReference>
<keyword evidence="11" id="KW-0813">Transport</keyword>
<comment type="similarity">
    <text evidence="9 11">Belongs to the fluoride channel Fluc/FEX (TC 1.A.43) family.</text>
</comment>
<evidence type="ECO:0000256" key="2">
    <source>
        <dbReference type="ARBA" id="ARBA00022475"/>
    </source>
</evidence>
<evidence type="ECO:0000256" key="6">
    <source>
        <dbReference type="ARBA" id="ARBA00023065"/>
    </source>
</evidence>
<dbReference type="PANTHER" id="PTHR28259:SF1">
    <property type="entry name" value="FLUORIDE EXPORT PROTEIN 1-RELATED"/>
    <property type="match status" value="1"/>
</dbReference>
<dbReference type="NCBIfam" id="TIGR00494">
    <property type="entry name" value="crcB"/>
    <property type="match status" value="1"/>
</dbReference>
<comment type="catalytic activity">
    <reaction evidence="10">
        <text>fluoride(in) = fluoride(out)</text>
        <dbReference type="Rhea" id="RHEA:76159"/>
        <dbReference type="ChEBI" id="CHEBI:17051"/>
    </reaction>
    <physiologicalReaction direction="left-to-right" evidence="10">
        <dbReference type="Rhea" id="RHEA:76160"/>
    </physiologicalReaction>
</comment>
<keyword evidence="11" id="KW-0915">Sodium</keyword>
<evidence type="ECO:0000256" key="4">
    <source>
        <dbReference type="ARBA" id="ARBA00022692"/>
    </source>
</evidence>
<gene>
    <name evidence="11 12" type="primary">crcB</name>
    <name evidence="11" type="synonym">fluC</name>
    <name evidence="12" type="ORF">J8C06_01595</name>
</gene>
<evidence type="ECO:0000256" key="3">
    <source>
        <dbReference type="ARBA" id="ARBA00022519"/>
    </source>
</evidence>
<dbReference type="EMBL" id="CP072648">
    <property type="protein sequence ID" value="QUW03163.1"/>
    <property type="molecule type" value="Genomic_DNA"/>
</dbReference>
<evidence type="ECO:0000256" key="8">
    <source>
        <dbReference type="ARBA" id="ARBA00023303"/>
    </source>
</evidence>
<accession>A0ABX8BBZ8</accession>
<feature type="transmembrane region" description="Helical" evidence="11">
    <location>
        <begin position="66"/>
        <end position="86"/>
    </location>
</feature>
<comment type="subcellular location">
    <subcellularLocation>
        <location evidence="1 11">Cell membrane</location>
        <topology evidence="1 11">Multi-pass membrane protein</topology>
    </subcellularLocation>
</comment>
<keyword evidence="7 11" id="KW-0472">Membrane</keyword>
<keyword evidence="4 11" id="KW-0812">Transmembrane</keyword>
<keyword evidence="11" id="KW-0479">Metal-binding</keyword>
<protein>
    <recommendedName>
        <fullName evidence="11">Fluoride-specific ion channel FluC</fullName>
    </recommendedName>
</protein>
<evidence type="ECO:0000256" key="10">
    <source>
        <dbReference type="ARBA" id="ARBA00035585"/>
    </source>
</evidence>
<keyword evidence="5 11" id="KW-1133">Transmembrane helix</keyword>